<dbReference type="EC" id="4.1.1.20" evidence="10"/>
<dbReference type="FunFam" id="3.20.20.10:FF:000003">
    <property type="entry name" value="Diaminopimelate decarboxylase"/>
    <property type="match status" value="1"/>
</dbReference>
<organism evidence="10 11">
    <name type="scientific">Toxoplasma gondii GAB2-2007-GAL-DOM2</name>
    <dbReference type="NCBI Taxonomy" id="1130820"/>
    <lineage>
        <taxon>Eukaryota</taxon>
        <taxon>Sar</taxon>
        <taxon>Alveolata</taxon>
        <taxon>Apicomplexa</taxon>
        <taxon>Conoidasida</taxon>
        <taxon>Coccidia</taxon>
        <taxon>Eucoccidiorida</taxon>
        <taxon>Eimeriorina</taxon>
        <taxon>Sarcocystidae</taxon>
        <taxon>Toxoplasma</taxon>
    </lineage>
</organism>
<dbReference type="EMBL" id="AHZU02001230">
    <property type="protein sequence ID" value="KFG34617.1"/>
    <property type="molecule type" value="Genomic_DNA"/>
</dbReference>
<dbReference type="PRINTS" id="PR01179">
    <property type="entry name" value="ODADCRBXLASE"/>
</dbReference>
<keyword evidence="7" id="KW-1133">Transmembrane helix</keyword>
<dbReference type="Pfam" id="PF00278">
    <property type="entry name" value="Orn_DAP_Arg_deC"/>
    <property type="match status" value="1"/>
</dbReference>
<comment type="cofactor">
    <cofactor evidence="1 5">
        <name>pyridoxal 5'-phosphate</name>
        <dbReference type="ChEBI" id="CHEBI:597326"/>
    </cofactor>
</comment>
<dbReference type="InterPro" id="IPR029066">
    <property type="entry name" value="PLP-binding_barrel"/>
</dbReference>
<dbReference type="AlphaFoldDB" id="A0A086JR49"/>
<keyword evidence="4 10" id="KW-0456">Lyase</keyword>
<dbReference type="SUPFAM" id="SSF51419">
    <property type="entry name" value="PLP-binding barrel"/>
    <property type="match status" value="1"/>
</dbReference>
<gene>
    <name evidence="10" type="ORF">TGDOM2_278740</name>
</gene>
<evidence type="ECO:0000259" key="9">
    <source>
        <dbReference type="Pfam" id="PF02784"/>
    </source>
</evidence>
<reference evidence="10 11" key="1">
    <citation type="submission" date="2014-02" db="EMBL/GenBank/DDBJ databases">
        <authorList>
            <person name="Sibley D."/>
            <person name="Venepally P."/>
            <person name="Karamycheva S."/>
            <person name="Hadjithomas M."/>
            <person name="Khan A."/>
            <person name="Brunk B."/>
            <person name="Roos D."/>
            <person name="Caler E."/>
            <person name="Lorenzi H."/>
        </authorList>
    </citation>
    <scope>NUCLEOTIDE SEQUENCE [LARGE SCALE GENOMIC DNA]</scope>
    <source>
        <strain evidence="10 11">GAB2-2007-GAL-DOM2</strain>
    </source>
</reference>
<comment type="similarity">
    <text evidence="6">Belongs to the Orn/Lys/Arg decarboxylase class-II family.</text>
</comment>
<dbReference type="GO" id="GO:0009089">
    <property type="term" value="P:lysine biosynthetic process via diaminopimelate"/>
    <property type="evidence" value="ECO:0007669"/>
    <property type="project" value="InterPro"/>
</dbReference>
<dbReference type="Proteomes" id="UP000028837">
    <property type="component" value="Unassembled WGS sequence"/>
</dbReference>
<feature type="modified residue" description="N6-(pyridoxal phosphate)lysine" evidence="5">
    <location>
        <position position="206"/>
    </location>
</feature>
<keyword evidence="3 5" id="KW-0663">Pyridoxal phosphate</keyword>
<dbReference type="CDD" id="cd06828">
    <property type="entry name" value="PLPDE_III_DapDC"/>
    <property type="match status" value="1"/>
</dbReference>
<evidence type="ECO:0000256" key="6">
    <source>
        <dbReference type="RuleBase" id="RU003737"/>
    </source>
</evidence>
<dbReference type="InterPro" id="IPR022657">
    <property type="entry name" value="De-COase2_CS"/>
</dbReference>
<dbReference type="InterPro" id="IPR000183">
    <property type="entry name" value="Orn/DAP/Arg_de-COase"/>
</dbReference>
<dbReference type="GO" id="GO:0008836">
    <property type="term" value="F:diaminopimelate decarboxylase activity"/>
    <property type="evidence" value="ECO:0007669"/>
    <property type="project" value="UniProtKB-EC"/>
</dbReference>
<dbReference type="VEuPathDB" id="ToxoDB:TGDOM2_278740"/>
<evidence type="ECO:0000313" key="11">
    <source>
        <dbReference type="Proteomes" id="UP000028837"/>
    </source>
</evidence>
<dbReference type="PANTHER" id="PTHR43727">
    <property type="entry name" value="DIAMINOPIMELATE DECARBOXYLASE"/>
    <property type="match status" value="1"/>
</dbReference>
<feature type="active site" description="Proton donor" evidence="5">
    <location>
        <position position="523"/>
    </location>
</feature>
<sequence>MARTAAATDKGVSAVDPCQGSQAACLPPVQPLHSGLCGLSEAPPRAVCLSRHSLSVERDALSLPELRLPPLLPLPKTQVLLTSDPATPLSSDFPEAEFASVNPSSACSPNTPPGQNSSSFSPMACFFRQQATIHPTPFYLYDETRIRENCRRLLAAFSWASEPFSTSSQSALENAPRSPRESLENRLGVRSSYSAAAGFTNYFAVKATPTPAILEILREEGLGADCSSLAELLLAEAAGFRGERIFFTSNETPLEEFLKARDLGAIINLDDASHLDFLHEKFGGALPSILCFRFNPSAESRQSTSQSNPVIMGHPKESKFGMTKTQLFHCLSRARSWGVRRFALHTMILSNCLSVDEVVETARLILTVAAEINERLGITIEMINLGGGLGVPYHPEEKDLNLHEVSARIRTWYKCTLALKGLAGTRLVTENGRFITADAGVLVTRVIHHKKTYKRFIGVDACMAHLMRPGMYGAYHHISVVPDRDHDDPRLPSRRNLFLSPEDDEEADDVSDNEIYDVVGGLCENNDKFAIDRPLPRVDIGDILLIHDVGAHGHSMCFNYNGRLRCAEYLRRLNGEVVMIRRAETLKDLFATIQEPSLPCGLALLVTTRRYEVSTSAVSLPLLPHCFFWRLASSLSPPWWSFQWATQMSSSTLLLWSRSCFLTSLGAAVVLATLSCLFSWKIPRWR</sequence>
<dbReference type="SUPFAM" id="SSF50621">
    <property type="entry name" value="Alanine racemase C-terminal domain-like"/>
    <property type="match status" value="1"/>
</dbReference>
<dbReference type="Gene3D" id="2.40.37.10">
    <property type="entry name" value="Lyase, Ornithine Decarboxylase, Chain A, domain 1"/>
    <property type="match status" value="1"/>
</dbReference>
<evidence type="ECO:0000259" key="8">
    <source>
        <dbReference type="Pfam" id="PF00278"/>
    </source>
</evidence>
<evidence type="ECO:0000256" key="5">
    <source>
        <dbReference type="PIRSR" id="PIRSR600183-50"/>
    </source>
</evidence>
<keyword evidence="7" id="KW-0472">Membrane</keyword>
<evidence type="ECO:0000256" key="3">
    <source>
        <dbReference type="ARBA" id="ARBA00022898"/>
    </source>
</evidence>
<accession>A0A086JR49</accession>
<dbReference type="OrthoDB" id="5034579at2759"/>
<dbReference type="InterPro" id="IPR022644">
    <property type="entry name" value="De-COase2_N"/>
</dbReference>
<dbReference type="InterPro" id="IPR022643">
    <property type="entry name" value="De-COase2_C"/>
</dbReference>
<dbReference type="InterPro" id="IPR002986">
    <property type="entry name" value="DAP_deCOOHase_LysA"/>
</dbReference>
<dbReference type="PRINTS" id="PR01181">
    <property type="entry name" value="DAPDCRBXLASE"/>
</dbReference>
<protein>
    <submittedName>
        <fullName evidence="10">Diaminopimelate decarboxylase</fullName>
        <ecNumber evidence="10">4.1.1.20</ecNumber>
    </submittedName>
</protein>
<evidence type="ECO:0000256" key="4">
    <source>
        <dbReference type="ARBA" id="ARBA00023239"/>
    </source>
</evidence>
<dbReference type="PROSITE" id="PS00879">
    <property type="entry name" value="ODR_DC_2_2"/>
    <property type="match status" value="1"/>
</dbReference>
<feature type="transmembrane region" description="Helical" evidence="7">
    <location>
        <begin position="661"/>
        <end position="680"/>
    </location>
</feature>
<dbReference type="PANTHER" id="PTHR43727:SF2">
    <property type="entry name" value="GROUP IV DECARBOXYLASE"/>
    <property type="match status" value="1"/>
</dbReference>
<feature type="domain" description="Orn/DAP/Arg decarboxylase 2 N-terminal" evidence="9">
    <location>
        <begin position="200"/>
        <end position="437"/>
    </location>
</feature>
<name>A0A086JR49_TOXGO</name>
<comment type="caution">
    <text evidence="10">The sequence shown here is derived from an EMBL/GenBank/DDBJ whole genome shotgun (WGS) entry which is preliminary data.</text>
</comment>
<dbReference type="Gene3D" id="3.20.20.10">
    <property type="entry name" value="Alanine racemase"/>
    <property type="match status" value="1"/>
</dbReference>
<keyword evidence="7" id="KW-0812">Transmembrane</keyword>
<dbReference type="InterPro" id="IPR009006">
    <property type="entry name" value="Ala_racemase/Decarboxylase_C"/>
</dbReference>
<proteinExistence type="inferred from homology"/>
<keyword evidence="2" id="KW-0210">Decarboxylase</keyword>
<evidence type="ECO:0000256" key="2">
    <source>
        <dbReference type="ARBA" id="ARBA00022793"/>
    </source>
</evidence>
<evidence type="ECO:0000313" key="10">
    <source>
        <dbReference type="EMBL" id="KFG34617.1"/>
    </source>
</evidence>
<evidence type="ECO:0000256" key="1">
    <source>
        <dbReference type="ARBA" id="ARBA00001933"/>
    </source>
</evidence>
<dbReference type="Pfam" id="PF02784">
    <property type="entry name" value="Orn_Arg_deC_N"/>
    <property type="match status" value="1"/>
</dbReference>
<evidence type="ECO:0000256" key="7">
    <source>
        <dbReference type="SAM" id="Phobius"/>
    </source>
</evidence>
<feature type="domain" description="Orn/DAP/Arg decarboxylase 2 C-terminal" evidence="8">
    <location>
        <begin position="138"/>
        <end position="550"/>
    </location>
</feature>